<organism evidence="1 2">
    <name type="scientific">Tanacetum coccineum</name>
    <dbReference type="NCBI Taxonomy" id="301880"/>
    <lineage>
        <taxon>Eukaryota</taxon>
        <taxon>Viridiplantae</taxon>
        <taxon>Streptophyta</taxon>
        <taxon>Embryophyta</taxon>
        <taxon>Tracheophyta</taxon>
        <taxon>Spermatophyta</taxon>
        <taxon>Magnoliopsida</taxon>
        <taxon>eudicotyledons</taxon>
        <taxon>Gunneridae</taxon>
        <taxon>Pentapetalae</taxon>
        <taxon>asterids</taxon>
        <taxon>campanulids</taxon>
        <taxon>Asterales</taxon>
        <taxon>Asteraceae</taxon>
        <taxon>Asteroideae</taxon>
        <taxon>Anthemideae</taxon>
        <taxon>Anthemidinae</taxon>
        <taxon>Tanacetum</taxon>
    </lineage>
</organism>
<evidence type="ECO:0000313" key="1">
    <source>
        <dbReference type="EMBL" id="GJT07850.1"/>
    </source>
</evidence>
<gene>
    <name evidence="1" type="ORF">Tco_0842312</name>
</gene>
<dbReference type="PANTHER" id="PTHR46890:SF50">
    <property type="entry name" value="RNA-DIRECTED DNA POLYMERASE, EUKARYOTA, REVERSE TRANSCRIPTASE ZINC-BINDING DOMAIN PROTEIN-RELATED"/>
    <property type="match status" value="1"/>
</dbReference>
<keyword evidence="2" id="KW-1185">Reference proteome</keyword>
<reference evidence="1" key="2">
    <citation type="submission" date="2022-01" db="EMBL/GenBank/DDBJ databases">
        <authorList>
            <person name="Yamashiro T."/>
            <person name="Shiraishi A."/>
            <person name="Satake H."/>
            <person name="Nakayama K."/>
        </authorList>
    </citation>
    <scope>NUCLEOTIDE SEQUENCE</scope>
</reference>
<dbReference type="InterPro" id="IPR052343">
    <property type="entry name" value="Retrotransposon-Effector_Assoc"/>
</dbReference>
<evidence type="ECO:0000313" key="2">
    <source>
        <dbReference type="Proteomes" id="UP001151760"/>
    </source>
</evidence>
<accession>A0ABQ5AYW8</accession>
<comment type="caution">
    <text evidence="1">The sequence shown here is derived from an EMBL/GenBank/DDBJ whole genome shotgun (WGS) entry which is preliminary data.</text>
</comment>
<dbReference type="EMBL" id="BQNB010012784">
    <property type="protein sequence ID" value="GJT07850.1"/>
    <property type="molecule type" value="Genomic_DNA"/>
</dbReference>
<reference evidence="1" key="1">
    <citation type="journal article" date="2022" name="Int. J. Mol. Sci.">
        <title>Draft Genome of Tanacetum Coccineum: Genomic Comparison of Closely Related Tanacetum-Family Plants.</title>
        <authorList>
            <person name="Yamashiro T."/>
            <person name="Shiraishi A."/>
            <person name="Nakayama K."/>
            <person name="Satake H."/>
        </authorList>
    </citation>
    <scope>NUCLEOTIDE SEQUENCE</scope>
</reference>
<proteinExistence type="predicted"/>
<name>A0ABQ5AYW8_9ASTR</name>
<sequence>MTCSTCSYTRLNCHRLFSLIGDGILNYSRNVESDEFIKSSVEDLVPTPIESEELSDGECDMPLCDDSITFSNPLFDANDDSTNSDDESFSKKDTSMKNFQNLLNLFFDLDDEIVPQKVSLPSYLVEDSNSLMEEIDNFRAADDSLPRAEKEKELVSMMRQKAWVKWDVEGDENSKFFHAYVKRRNNKDNIKERTAIRPIFYSNKFEKISMEEVWLLEQEVIKKEIWDAICRCGGDKALAKVEDPIGLGDFLLISLIGSYYTIVAKILAERVKKVVGKVVGDVQNAFIKVRFILDGTLITNEAMDWLKKKKKDG</sequence>
<dbReference type="Proteomes" id="UP001151760">
    <property type="component" value="Unassembled WGS sequence"/>
</dbReference>
<protein>
    <submittedName>
        <fullName evidence="1">Uncharacterized protein</fullName>
    </submittedName>
</protein>
<dbReference type="PANTHER" id="PTHR46890">
    <property type="entry name" value="NON-LTR RETROLELEMENT REVERSE TRANSCRIPTASE-LIKE PROTEIN-RELATED"/>
    <property type="match status" value="1"/>
</dbReference>